<proteinExistence type="predicted"/>
<reference evidence="1 2" key="1">
    <citation type="submission" date="2020-02" db="EMBL/GenBank/DDBJ databases">
        <title>Draft genome sequence of Haematococcus lacustris strain NIES-144.</title>
        <authorList>
            <person name="Morimoto D."/>
            <person name="Nakagawa S."/>
            <person name="Yoshida T."/>
            <person name="Sawayama S."/>
        </authorList>
    </citation>
    <scope>NUCLEOTIDE SEQUENCE [LARGE SCALE GENOMIC DNA]</scope>
    <source>
        <strain evidence="1 2">NIES-144</strain>
    </source>
</reference>
<evidence type="ECO:0000313" key="1">
    <source>
        <dbReference type="EMBL" id="GFH27841.1"/>
    </source>
</evidence>
<dbReference type="AlphaFoldDB" id="A0A6A0A5S5"/>
<accession>A0A6A0A5S5</accession>
<feature type="non-terminal residue" evidence="1">
    <location>
        <position position="54"/>
    </location>
</feature>
<feature type="non-terminal residue" evidence="1">
    <location>
        <position position="1"/>
    </location>
</feature>
<dbReference type="EMBL" id="BLLF01003641">
    <property type="protein sequence ID" value="GFH27841.1"/>
    <property type="molecule type" value="Genomic_DNA"/>
</dbReference>
<comment type="caution">
    <text evidence="1">The sequence shown here is derived from an EMBL/GenBank/DDBJ whole genome shotgun (WGS) entry which is preliminary data.</text>
</comment>
<sequence>MIDVMYEEICEYDYERPRFSEATGHFTQVGSAPEPLRLVRVTTPELLPVTFRGG</sequence>
<gene>
    <name evidence="1" type="ORF">HaLaN_26225</name>
</gene>
<dbReference type="Proteomes" id="UP000485058">
    <property type="component" value="Unassembled WGS sequence"/>
</dbReference>
<organism evidence="1 2">
    <name type="scientific">Haematococcus lacustris</name>
    <name type="common">Green alga</name>
    <name type="synonym">Haematococcus pluvialis</name>
    <dbReference type="NCBI Taxonomy" id="44745"/>
    <lineage>
        <taxon>Eukaryota</taxon>
        <taxon>Viridiplantae</taxon>
        <taxon>Chlorophyta</taxon>
        <taxon>core chlorophytes</taxon>
        <taxon>Chlorophyceae</taxon>
        <taxon>CS clade</taxon>
        <taxon>Chlamydomonadales</taxon>
        <taxon>Haematococcaceae</taxon>
        <taxon>Haematococcus</taxon>
    </lineage>
</organism>
<evidence type="ECO:0000313" key="2">
    <source>
        <dbReference type="Proteomes" id="UP000485058"/>
    </source>
</evidence>
<keyword evidence="2" id="KW-1185">Reference proteome</keyword>
<protein>
    <submittedName>
        <fullName evidence="1">Pathogenesis-related protein 2</fullName>
    </submittedName>
</protein>
<name>A0A6A0A5S5_HAELA</name>